<organism evidence="1">
    <name type="scientific">Siphoviridae sp. ctJ7x27</name>
    <dbReference type="NCBI Taxonomy" id="2827835"/>
    <lineage>
        <taxon>Viruses</taxon>
        <taxon>Duplodnaviria</taxon>
        <taxon>Heunggongvirae</taxon>
        <taxon>Uroviricota</taxon>
        <taxon>Caudoviricetes</taxon>
    </lineage>
</organism>
<proteinExistence type="predicted"/>
<reference evidence="1" key="1">
    <citation type="journal article" date="2021" name="Proc. Natl. Acad. Sci. U.S.A.">
        <title>A Catalog of Tens of Thousands of Viruses from Human Metagenomes Reveals Hidden Associations with Chronic Diseases.</title>
        <authorList>
            <person name="Tisza M.J."/>
            <person name="Buck C.B."/>
        </authorList>
    </citation>
    <scope>NUCLEOTIDE SEQUENCE</scope>
    <source>
        <strain evidence="1">CtJ7x27</strain>
    </source>
</reference>
<evidence type="ECO:0000313" key="1">
    <source>
        <dbReference type="EMBL" id="DAF45669.1"/>
    </source>
</evidence>
<name>A0A8S5S3Q9_9CAUD</name>
<protein>
    <submittedName>
        <fullName evidence="1">Uncharacterized protein</fullName>
    </submittedName>
</protein>
<sequence>MKYADHPMHPPVTLCVTCVEVGGFCFPVPLKDKGLQFPRPCFTKTFDFFLRPPISKTTVKEMIAGINFTACCQARRELDKTPYQMRTDMPTILMQMCQWHHKASFCVRFNFENCSVFVYLDGSCIVFPSDGFNTMNTYLSSVYMDNKLNYIFEDMAHKNCWKVIK</sequence>
<accession>A0A8S5S3Q9</accession>
<dbReference type="EMBL" id="BK032517">
    <property type="protein sequence ID" value="DAF45669.1"/>
    <property type="molecule type" value="Genomic_DNA"/>
</dbReference>